<reference evidence="1 2" key="1">
    <citation type="submission" date="2021-01" db="EMBL/GenBank/DDBJ databases">
        <title>Roseomonas sp. nov, a bacterium isolated from an oil production mixture in Yumen Oilfield.</title>
        <authorList>
            <person name="Wu D."/>
        </authorList>
    </citation>
    <scope>NUCLEOTIDE SEQUENCE [LARGE SCALE GENOMIC DNA]</scope>
    <source>
        <strain evidence="1 2">ROY-5-3</strain>
    </source>
</reference>
<dbReference type="RefSeq" id="WP_216874780.1">
    <property type="nucleotide sequence ID" value="NZ_JAERQM010000002.1"/>
</dbReference>
<sequence>MMARIRATMTVSGMSASTAIEAQGRRQLAAIEAGMEGVTEGVLLDLRQNIRDAFPRSSRLPTTITGEARGAERGLPPAALIYPRRGANVAELLESHTGATITPRGGKALAIPLRGVPRIGYQRRRQMTPEQYRATFGRDSLHFVPARPGSKALGYLAATRKAGRDFTRGKPGTRRSGRQPKRYDLLFVLVRAVVLPARLKPLPIIEKWVELAPVYIERAAALIGE</sequence>
<comment type="caution">
    <text evidence="1">The sequence shown here is derived from an EMBL/GenBank/DDBJ whole genome shotgun (WGS) entry which is preliminary data.</text>
</comment>
<gene>
    <name evidence="1" type="ORF">JJQ90_09800</name>
</gene>
<protein>
    <submittedName>
        <fullName evidence="1">Uncharacterized protein</fullName>
    </submittedName>
</protein>
<evidence type="ECO:0000313" key="1">
    <source>
        <dbReference type="EMBL" id="MBU8543998.1"/>
    </source>
</evidence>
<name>A0ABS6H8F3_9PROT</name>
<keyword evidence="2" id="KW-1185">Reference proteome</keyword>
<organism evidence="1 2">
    <name type="scientific">Falsiroseomonas oleicola</name>
    <dbReference type="NCBI Taxonomy" id="2801474"/>
    <lineage>
        <taxon>Bacteria</taxon>
        <taxon>Pseudomonadati</taxon>
        <taxon>Pseudomonadota</taxon>
        <taxon>Alphaproteobacteria</taxon>
        <taxon>Acetobacterales</taxon>
        <taxon>Roseomonadaceae</taxon>
        <taxon>Falsiroseomonas</taxon>
    </lineage>
</organism>
<dbReference type="Proteomes" id="UP000689967">
    <property type="component" value="Unassembled WGS sequence"/>
</dbReference>
<dbReference type="EMBL" id="JAERQM010000002">
    <property type="protein sequence ID" value="MBU8543998.1"/>
    <property type="molecule type" value="Genomic_DNA"/>
</dbReference>
<proteinExistence type="predicted"/>
<evidence type="ECO:0000313" key="2">
    <source>
        <dbReference type="Proteomes" id="UP000689967"/>
    </source>
</evidence>
<accession>A0ABS6H8F3</accession>